<reference evidence="2" key="2">
    <citation type="submission" date="2022-06" db="UniProtKB">
        <authorList>
            <consortium name="EnsemblMetazoa"/>
        </authorList>
    </citation>
    <scope>IDENTIFICATION</scope>
    <source>
        <strain evidence="2">DF5081</strain>
    </source>
</reference>
<reference evidence="3" key="1">
    <citation type="submission" date="2010-08" db="EMBL/GenBank/DDBJ databases">
        <authorList>
            <consortium name="Caenorhabditis japonica Sequencing Consortium"/>
            <person name="Wilson R.K."/>
        </authorList>
    </citation>
    <scope>NUCLEOTIDE SEQUENCE [LARGE SCALE GENOMIC DNA]</scope>
    <source>
        <strain evidence="3">DF5081</strain>
    </source>
</reference>
<keyword evidence="1" id="KW-0812">Transmembrane</keyword>
<name>A0A8R1IDB6_CAEJA</name>
<evidence type="ECO:0000256" key="1">
    <source>
        <dbReference type="SAM" id="Phobius"/>
    </source>
</evidence>
<keyword evidence="1" id="KW-1133">Transmembrane helix</keyword>
<keyword evidence="3" id="KW-1185">Reference proteome</keyword>
<evidence type="ECO:0000313" key="2">
    <source>
        <dbReference type="EnsemblMetazoa" id="CJA31418.1"/>
    </source>
</evidence>
<accession>A0A8R1IDB6</accession>
<protein>
    <recommendedName>
        <fullName evidence="4">Transmembrane protein</fullName>
    </recommendedName>
</protein>
<organism evidence="2 3">
    <name type="scientific">Caenorhabditis japonica</name>
    <dbReference type="NCBI Taxonomy" id="281687"/>
    <lineage>
        <taxon>Eukaryota</taxon>
        <taxon>Metazoa</taxon>
        <taxon>Ecdysozoa</taxon>
        <taxon>Nematoda</taxon>
        <taxon>Chromadorea</taxon>
        <taxon>Rhabditida</taxon>
        <taxon>Rhabditina</taxon>
        <taxon>Rhabditomorpha</taxon>
        <taxon>Rhabditoidea</taxon>
        <taxon>Rhabditidae</taxon>
        <taxon>Peloderinae</taxon>
        <taxon>Caenorhabditis</taxon>
    </lineage>
</organism>
<keyword evidence="1" id="KW-0472">Membrane</keyword>
<feature type="transmembrane region" description="Helical" evidence="1">
    <location>
        <begin position="42"/>
        <end position="61"/>
    </location>
</feature>
<dbReference type="AlphaFoldDB" id="A0A8R1IDB6"/>
<sequence>MEDPKLENPRVVKMSSKPTGTANWKIKLYEVLRYPMRRTGPAIVASAVLYIAAYNIGVRWWKGADHPVNRFTWRIQEQNGTLDATLRAKKEAVLAYQEDRFYRPRDVVPDLGVA</sequence>
<evidence type="ECO:0008006" key="4">
    <source>
        <dbReference type="Google" id="ProtNLM"/>
    </source>
</evidence>
<proteinExistence type="predicted"/>
<dbReference type="Proteomes" id="UP000005237">
    <property type="component" value="Unassembled WGS sequence"/>
</dbReference>
<evidence type="ECO:0000313" key="3">
    <source>
        <dbReference type="Proteomes" id="UP000005237"/>
    </source>
</evidence>
<dbReference type="EnsemblMetazoa" id="CJA31418.1">
    <property type="protein sequence ID" value="CJA31418.1"/>
    <property type="gene ID" value="WBGene00207265"/>
</dbReference>